<dbReference type="Gene3D" id="4.10.320.10">
    <property type="entry name" value="E3-binding domain"/>
    <property type="match status" value="1"/>
</dbReference>
<evidence type="ECO:0000256" key="2">
    <source>
        <dbReference type="SAM" id="MobiDB-lite"/>
    </source>
</evidence>
<dbReference type="Gene3D" id="3.30.60.230">
    <property type="entry name" value="Lsr2, dimerization domain"/>
    <property type="match status" value="1"/>
</dbReference>
<evidence type="ECO:0000313" key="5">
    <source>
        <dbReference type="EMBL" id="MCO1657019.1"/>
    </source>
</evidence>
<comment type="caution">
    <text evidence="5">The sequence shown here is derived from an EMBL/GenBank/DDBJ whole genome shotgun (WGS) entry which is preliminary data.</text>
</comment>
<feature type="compositionally biased region" description="Low complexity" evidence="2">
    <location>
        <begin position="60"/>
        <end position="69"/>
    </location>
</feature>
<evidence type="ECO:0000259" key="3">
    <source>
        <dbReference type="Pfam" id="PF11774"/>
    </source>
</evidence>
<name>A0ABT1A2J4_9PSEU</name>
<dbReference type="Pfam" id="PF23359">
    <property type="entry name" value="Lsr2_DNA-bd"/>
    <property type="match status" value="1"/>
</dbReference>
<feature type="domain" description="Lsr2 dimerization" evidence="3">
    <location>
        <begin position="1"/>
        <end position="58"/>
    </location>
</feature>
<keyword evidence="6" id="KW-1185">Reference proteome</keyword>
<dbReference type="Pfam" id="PF11774">
    <property type="entry name" value="Lsr2"/>
    <property type="match status" value="1"/>
</dbReference>
<feature type="region of interest" description="Disordered" evidence="2">
    <location>
        <begin position="60"/>
        <end position="82"/>
    </location>
</feature>
<gene>
    <name evidence="5" type="ORF">KDL28_18315</name>
</gene>
<evidence type="ECO:0000259" key="4">
    <source>
        <dbReference type="Pfam" id="PF23359"/>
    </source>
</evidence>
<protein>
    <submittedName>
        <fullName evidence="5">Lsr2 family protein</fullName>
    </submittedName>
</protein>
<accession>A0ABT1A2J4</accession>
<evidence type="ECO:0000256" key="1">
    <source>
        <dbReference type="ARBA" id="ARBA00023125"/>
    </source>
</evidence>
<keyword evidence="1" id="KW-0238">DNA-binding</keyword>
<evidence type="ECO:0000313" key="6">
    <source>
        <dbReference type="Proteomes" id="UP001165283"/>
    </source>
</evidence>
<dbReference type="InterPro" id="IPR024412">
    <property type="entry name" value="Lsr2_dim_dom"/>
</dbReference>
<organism evidence="5 6">
    <name type="scientific">Pseudonocardia humida</name>
    <dbReference type="NCBI Taxonomy" id="2800819"/>
    <lineage>
        <taxon>Bacteria</taxon>
        <taxon>Bacillati</taxon>
        <taxon>Actinomycetota</taxon>
        <taxon>Actinomycetes</taxon>
        <taxon>Pseudonocardiales</taxon>
        <taxon>Pseudonocardiaceae</taxon>
        <taxon>Pseudonocardia</taxon>
    </lineage>
</organism>
<dbReference type="Proteomes" id="UP001165283">
    <property type="component" value="Unassembled WGS sequence"/>
</dbReference>
<dbReference type="RefSeq" id="WP_252440308.1">
    <property type="nucleotide sequence ID" value="NZ_JAGSOV010000039.1"/>
</dbReference>
<proteinExistence type="predicted"/>
<dbReference type="EMBL" id="JAGSOV010000039">
    <property type="protein sequence ID" value="MCO1657019.1"/>
    <property type="molecule type" value="Genomic_DNA"/>
</dbReference>
<sequence length="118" mass="12610">MAQKVETRLVDDLDGSEAVETVRFALEGRQYEIDLSEGNAARLREGLAAFVASARRAGGARGGRTAVPASTGAAVSSRKATDREHGAAVREWARANGFEVSSRGRISTEILTAYEQRS</sequence>
<feature type="domain" description="Lsr2 DNA-binding" evidence="4">
    <location>
        <begin position="82"/>
        <end position="116"/>
    </location>
</feature>
<dbReference type="InterPro" id="IPR042261">
    <property type="entry name" value="Lsr2-like_dimerization"/>
</dbReference>
<dbReference type="InterPro" id="IPR055370">
    <property type="entry name" value="Lsr2_DNA-bd"/>
</dbReference>
<reference evidence="5" key="1">
    <citation type="submission" date="2021-04" db="EMBL/GenBank/DDBJ databases">
        <title>Pseudonocardia sp. nov., isolated from sandy soil of mangrove forest.</title>
        <authorList>
            <person name="Zan Z."/>
            <person name="Huang R."/>
            <person name="Liu W."/>
        </authorList>
    </citation>
    <scope>NUCLEOTIDE SEQUENCE</scope>
    <source>
        <strain evidence="5">S2-4</strain>
    </source>
</reference>
<dbReference type="InterPro" id="IPR036625">
    <property type="entry name" value="E3-bd_dom_sf"/>
</dbReference>